<name>G7KE62_MEDTR</name>
<dbReference type="eggNOG" id="KOG0985">
    <property type="taxonomic scope" value="Eukaryota"/>
</dbReference>
<dbReference type="GO" id="GO:0051707">
    <property type="term" value="P:response to other organism"/>
    <property type="evidence" value="ECO:0007669"/>
    <property type="project" value="UniProtKB-ARBA"/>
</dbReference>
<protein>
    <submittedName>
        <fullName evidence="10">Disease resistance protein RGA3</fullName>
    </submittedName>
</protein>
<evidence type="ECO:0000259" key="8">
    <source>
        <dbReference type="Pfam" id="PF23559"/>
    </source>
</evidence>
<dbReference type="GO" id="GO:0005524">
    <property type="term" value="F:ATP binding"/>
    <property type="evidence" value="ECO:0007669"/>
    <property type="project" value="UniProtKB-KW"/>
</dbReference>
<dbReference type="InterPro" id="IPR041118">
    <property type="entry name" value="Rx_N"/>
</dbReference>
<dbReference type="Gene3D" id="3.40.50.300">
    <property type="entry name" value="P-loop containing nucleotide triphosphate hydrolases"/>
    <property type="match status" value="1"/>
</dbReference>
<evidence type="ECO:0000313" key="11">
    <source>
        <dbReference type="EnsemblPlants" id="AES98606"/>
    </source>
</evidence>
<feature type="domain" description="NB-ARC" evidence="6">
    <location>
        <begin position="158"/>
        <end position="336"/>
    </location>
</feature>
<feature type="domain" description="Disease resistance protein winged helix" evidence="8">
    <location>
        <begin position="421"/>
        <end position="492"/>
    </location>
</feature>
<accession>G7KE62</accession>
<dbReference type="HOGENOM" id="CLU_000837_8_8_1"/>
<evidence type="ECO:0000259" key="7">
    <source>
        <dbReference type="Pfam" id="PF18052"/>
    </source>
</evidence>
<accession>A0A0C3XNL9</accession>
<dbReference type="Pfam" id="PF00931">
    <property type="entry name" value="NB-ARC"/>
    <property type="match status" value="1"/>
</dbReference>
<dbReference type="PANTHER" id="PTHR36766:SF42">
    <property type="entry name" value="NB-ARC DOMAIN DISEASE RESISTANCE PROTEIN"/>
    <property type="match status" value="1"/>
</dbReference>
<dbReference type="InterPro" id="IPR042197">
    <property type="entry name" value="Apaf_helical"/>
</dbReference>
<dbReference type="Gene3D" id="3.80.10.10">
    <property type="entry name" value="Ribonuclease Inhibitor"/>
    <property type="match status" value="2"/>
</dbReference>
<dbReference type="STRING" id="3880.G7KE62"/>
<evidence type="ECO:0000259" key="9">
    <source>
        <dbReference type="Pfam" id="PF25019"/>
    </source>
</evidence>
<dbReference type="Gene3D" id="1.20.5.4130">
    <property type="match status" value="1"/>
</dbReference>
<evidence type="ECO:0000256" key="1">
    <source>
        <dbReference type="ARBA" id="ARBA00022614"/>
    </source>
</evidence>
<dbReference type="InterPro" id="IPR036388">
    <property type="entry name" value="WH-like_DNA-bd_sf"/>
</dbReference>
<dbReference type="InterPro" id="IPR027417">
    <property type="entry name" value="P-loop_NTPase"/>
</dbReference>
<evidence type="ECO:0000259" key="6">
    <source>
        <dbReference type="Pfam" id="PF00931"/>
    </source>
</evidence>
<evidence type="ECO:0000256" key="5">
    <source>
        <dbReference type="ARBA" id="ARBA00022840"/>
    </source>
</evidence>
<dbReference type="PRINTS" id="PR00364">
    <property type="entry name" value="DISEASERSIST"/>
</dbReference>
<dbReference type="Pfam" id="PF18052">
    <property type="entry name" value="Rx_N"/>
    <property type="match status" value="1"/>
</dbReference>
<dbReference type="SUPFAM" id="SSF52058">
    <property type="entry name" value="L domain-like"/>
    <property type="match status" value="1"/>
</dbReference>
<dbReference type="GO" id="GO:0006952">
    <property type="term" value="P:defense response"/>
    <property type="evidence" value="ECO:0007669"/>
    <property type="project" value="UniProtKB-KW"/>
</dbReference>
<dbReference type="Proteomes" id="UP000002051">
    <property type="component" value="Chromosome 5"/>
</dbReference>
<feature type="domain" description="Disease resistance N-terminal" evidence="7">
    <location>
        <begin position="6"/>
        <end position="100"/>
    </location>
</feature>
<dbReference type="InterPro" id="IPR056789">
    <property type="entry name" value="LRR_R13L1-DRL21"/>
</dbReference>
<feature type="domain" description="R13L1/DRL21-like LRR repeat region" evidence="9">
    <location>
        <begin position="669"/>
        <end position="794"/>
    </location>
</feature>
<dbReference type="SUPFAM" id="SSF52047">
    <property type="entry name" value="RNI-like"/>
    <property type="match status" value="1"/>
</dbReference>
<evidence type="ECO:0000256" key="4">
    <source>
        <dbReference type="ARBA" id="ARBA00022821"/>
    </source>
</evidence>
<reference evidence="11" key="3">
    <citation type="submission" date="2015-04" db="UniProtKB">
        <authorList>
            <consortium name="EnsemblPlants"/>
        </authorList>
    </citation>
    <scope>IDENTIFICATION</scope>
    <source>
        <strain evidence="11">cv. Jemalong A17</strain>
    </source>
</reference>
<keyword evidence="3" id="KW-0547">Nucleotide-binding</keyword>
<dbReference type="Gene3D" id="1.10.10.10">
    <property type="entry name" value="Winged helix-like DNA-binding domain superfamily/Winged helix DNA-binding domain"/>
    <property type="match status" value="1"/>
</dbReference>
<evidence type="ECO:0000256" key="2">
    <source>
        <dbReference type="ARBA" id="ARBA00022737"/>
    </source>
</evidence>
<dbReference type="CDD" id="cd14798">
    <property type="entry name" value="RX-CC_like"/>
    <property type="match status" value="1"/>
</dbReference>
<reference evidence="10 12" key="2">
    <citation type="journal article" date="2014" name="BMC Genomics">
        <title>An improved genome release (version Mt4.0) for the model legume Medicago truncatula.</title>
        <authorList>
            <person name="Tang H."/>
            <person name="Krishnakumar V."/>
            <person name="Bidwell S."/>
            <person name="Rosen B."/>
            <person name="Chan A."/>
            <person name="Zhou S."/>
            <person name="Gentzbittel L."/>
            <person name="Childs K.L."/>
            <person name="Yandell M."/>
            <person name="Gundlach H."/>
            <person name="Mayer K.F."/>
            <person name="Schwartz D.C."/>
            <person name="Town C.D."/>
        </authorList>
    </citation>
    <scope>GENOME REANNOTATION</scope>
    <source>
        <strain evidence="11 12">cv. Jemalong A17</strain>
    </source>
</reference>
<evidence type="ECO:0000313" key="10">
    <source>
        <dbReference type="EMBL" id="AES98606.2"/>
    </source>
</evidence>
<dbReference type="EnsemblPlants" id="AES98606">
    <property type="protein sequence ID" value="AES98606"/>
    <property type="gene ID" value="MTR_5g070470"/>
</dbReference>
<proteinExistence type="predicted"/>
<dbReference type="eggNOG" id="KOG4178">
    <property type="taxonomic scope" value="Eukaryota"/>
</dbReference>
<dbReference type="PANTHER" id="PTHR36766">
    <property type="entry name" value="PLANT BROAD-SPECTRUM MILDEW RESISTANCE PROTEIN RPW8"/>
    <property type="match status" value="1"/>
</dbReference>
<dbReference type="GO" id="GO:0043531">
    <property type="term" value="F:ADP binding"/>
    <property type="evidence" value="ECO:0007669"/>
    <property type="project" value="InterPro"/>
</dbReference>
<organism evidence="10 12">
    <name type="scientific">Medicago truncatula</name>
    <name type="common">Barrel medic</name>
    <name type="synonym">Medicago tribuloides</name>
    <dbReference type="NCBI Taxonomy" id="3880"/>
    <lineage>
        <taxon>Eukaryota</taxon>
        <taxon>Viridiplantae</taxon>
        <taxon>Streptophyta</taxon>
        <taxon>Embryophyta</taxon>
        <taxon>Tracheophyta</taxon>
        <taxon>Spermatophyta</taxon>
        <taxon>Magnoliopsida</taxon>
        <taxon>eudicotyledons</taxon>
        <taxon>Gunneridae</taxon>
        <taxon>Pentapetalae</taxon>
        <taxon>rosids</taxon>
        <taxon>fabids</taxon>
        <taxon>Fabales</taxon>
        <taxon>Fabaceae</taxon>
        <taxon>Papilionoideae</taxon>
        <taxon>50 kb inversion clade</taxon>
        <taxon>NPAAA clade</taxon>
        <taxon>Hologalegina</taxon>
        <taxon>IRL clade</taxon>
        <taxon>Trifolieae</taxon>
        <taxon>Medicago</taxon>
    </lineage>
</organism>
<dbReference type="InterPro" id="IPR058922">
    <property type="entry name" value="WHD_DRP"/>
</dbReference>
<dbReference type="FunFam" id="1.10.10.10:FF:000322">
    <property type="entry name" value="Probable disease resistance protein At1g63360"/>
    <property type="match status" value="1"/>
</dbReference>
<evidence type="ECO:0000256" key="3">
    <source>
        <dbReference type="ARBA" id="ARBA00022741"/>
    </source>
</evidence>
<reference evidence="10 12" key="1">
    <citation type="journal article" date="2011" name="Nature">
        <title>The Medicago genome provides insight into the evolution of rhizobial symbioses.</title>
        <authorList>
            <person name="Young N.D."/>
            <person name="Debelle F."/>
            <person name="Oldroyd G.E."/>
            <person name="Geurts R."/>
            <person name="Cannon S.B."/>
            <person name="Udvardi M.K."/>
            <person name="Benedito V.A."/>
            <person name="Mayer K.F."/>
            <person name="Gouzy J."/>
            <person name="Schoof H."/>
            <person name="Van de Peer Y."/>
            <person name="Proost S."/>
            <person name="Cook D.R."/>
            <person name="Meyers B.C."/>
            <person name="Spannagl M."/>
            <person name="Cheung F."/>
            <person name="De Mita S."/>
            <person name="Krishnakumar V."/>
            <person name="Gundlach H."/>
            <person name="Zhou S."/>
            <person name="Mudge J."/>
            <person name="Bharti A.K."/>
            <person name="Murray J.D."/>
            <person name="Naoumkina M.A."/>
            <person name="Rosen B."/>
            <person name="Silverstein K.A."/>
            <person name="Tang H."/>
            <person name="Rombauts S."/>
            <person name="Zhao P.X."/>
            <person name="Zhou P."/>
            <person name="Barbe V."/>
            <person name="Bardou P."/>
            <person name="Bechner M."/>
            <person name="Bellec A."/>
            <person name="Berger A."/>
            <person name="Berges H."/>
            <person name="Bidwell S."/>
            <person name="Bisseling T."/>
            <person name="Choisne N."/>
            <person name="Couloux A."/>
            <person name="Denny R."/>
            <person name="Deshpande S."/>
            <person name="Dai X."/>
            <person name="Doyle J.J."/>
            <person name="Dudez A.M."/>
            <person name="Farmer A.D."/>
            <person name="Fouteau S."/>
            <person name="Franken C."/>
            <person name="Gibelin C."/>
            <person name="Gish J."/>
            <person name="Goldstein S."/>
            <person name="Gonzalez A.J."/>
            <person name="Green P.J."/>
            <person name="Hallab A."/>
            <person name="Hartog M."/>
            <person name="Hua A."/>
            <person name="Humphray S.J."/>
            <person name="Jeong D.H."/>
            <person name="Jing Y."/>
            <person name="Jocker A."/>
            <person name="Kenton S.M."/>
            <person name="Kim D.J."/>
            <person name="Klee K."/>
            <person name="Lai H."/>
            <person name="Lang C."/>
            <person name="Lin S."/>
            <person name="Macmil S.L."/>
            <person name="Magdelenat G."/>
            <person name="Matthews L."/>
            <person name="McCorrison J."/>
            <person name="Monaghan E.L."/>
            <person name="Mun J.H."/>
            <person name="Najar F.Z."/>
            <person name="Nicholson C."/>
            <person name="Noirot C."/>
            <person name="O'Bleness M."/>
            <person name="Paule C.R."/>
            <person name="Poulain J."/>
            <person name="Prion F."/>
            <person name="Qin B."/>
            <person name="Qu C."/>
            <person name="Retzel E.F."/>
            <person name="Riddle C."/>
            <person name="Sallet E."/>
            <person name="Samain S."/>
            <person name="Samson N."/>
            <person name="Sanders I."/>
            <person name="Saurat O."/>
            <person name="Scarpelli C."/>
            <person name="Schiex T."/>
            <person name="Segurens B."/>
            <person name="Severin A.J."/>
            <person name="Sherrier D.J."/>
            <person name="Shi R."/>
            <person name="Sims S."/>
            <person name="Singer S.R."/>
            <person name="Sinharoy S."/>
            <person name="Sterck L."/>
            <person name="Viollet A."/>
            <person name="Wang B.B."/>
            <person name="Wang K."/>
            <person name="Wang M."/>
            <person name="Wang X."/>
            <person name="Warfsmann J."/>
            <person name="Weissenbach J."/>
            <person name="White D.D."/>
            <person name="White J.D."/>
            <person name="Wiley G.B."/>
            <person name="Wincker P."/>
            <person name="Xing Y."/>
            <person name="Yang L."/>
            <person name="Yao Z."/>
            <person name="Ying F."/>
            <person name="Zhai J."/>
            <person name="Zhou L."/>
            <person name="Zuber A."/>
            <person name="Denarie J."/>
            <person name="Dixon R.A."/>
            <person name="May G.D."/>
            <person name="Schwartz D.C."/>
            <person name="Rogers J."/>
            <person name="Quetier F."/>
            <person name="Town C.D."/>
            <person name="Roe B.A."/>
        </authorList>
    </citation>
    <scope>NUCLEOTIDE SEQUENCE [LARGE SCALE GENOMIC DNA]</scope>
    <source>
        <strain evidence="10">A17</strain>
        <strain evidence="11 12">cv. Jemalong A17</strain>
    </source>
</reference>
<dbReference type="eggNOG" id="KOG4658">
    <property type="taxonomic scope" value="Eukaryota"/>
</dbReference>
<keyword evidence="4" id="KW-0611">Plant defense</keyword>
<sequence>MADALLGVVFQNLTSLLQSEFSTISRIKSKAEKLSTTLDLINAVLEDAEKKQVTDHSIKVWLQQLKDAVYVLDDILDECSIKSGQLRGLTSFKPKNIMFRHEIGNRLKEITRKLDDIADSKNKFFLREGTIVKESSNEVAEWRQTSSIIAEPKVFGREDDKEKIVEFLLTQTRDSDFLSVYPIFGLGGVGKTTLLQLVYNDVRVSGNFDKKIWVCVSETFSVKRILCSIVESITREKSADFDLDVLERRVQELLQGKIYLLVLDDVWNQNQQLEYGLTQDKWNHLKSVLSCGSKGSSILVSTRDKFVATIMGTCQAHSLYGLSDSECWLLFKEYAFGYFREEHTKLVEIGKEIVKKCNGLPLAAKTLGGLMSSRNEEKEWLDIKDSELWALPQENSILLALRLSYFYLTPTLKQCFSFCAIFPKDGEILKEELIQLWMANGFISSKGNLDVEDVGNMVWKELYQKSFFQDIKMDEYSGDIFFKMHDLVHDLAQSVMGQECVYLENANMTSLTKSTHHISFNSDNLLSFDEGAFKKVESLRTLLFNLKNPNFFAKKYDHFPLNRSLRVLCISHVLSLESLIHLRYLELRSLDIKMLPDSIYNLQKLEILKIKDCGELSCLPKHLACLQNLRHIVIKGCRSLSLMFPNIGKLSCLRTLSMYIVSLEKGNSLTELCDLNLGGKLSIKGLKDVGSLSEAEAANLMGKTDIHELCLSWESNDGFTEPPTIHDEQVLEELQPHSNLKCLDINYYEGLSLPSWISLLSSLISLELRNCNKIVRLPLLCKLPYLKKLVLFKMDNLKYLDDDESEDGMEVRVFPSLEILLLQRLRNIEGLLKVERGKIFPCLSNLKISYCPELGLPCLPSLKLLHVLGCNNELLRSISTFRGLTKLWLHDGFRITSFPEEMFKNLTSLQSLVVNCFPQLESLPEQNWEGLQSLRTLRIIYCKGLRCLPEGIGHLTSLELLSIKNCPTLEERCKVGTCEDWDKISHIPNIQKRSRGLTVTNVPNDEENVFWSGGDDNKSGGGIEDCDFDSQGVGALCPLATLIIKNKDHGKGCNYFVGSFRLEKGSCFWAFNGIYDRVMVPDRVLYLALLNAKGGGFQCFPKVRKIMTGLKNESPKKTVKVKKLPRKPQMMNSEQLCVDDPVIHFRYIETAAKKTENFIMEVKLPDRHFESIAFSQATYIMILVLLVKYRENWVHVFAIVAYQRMQCDAELVNVSNNNSLFKLQARQLIDQVKSTTPPKSKSPVQFSTAMKVCMIPNLPKIFFVCLEDEEIYLAKICSLNVIIH</sequence>
<dbReference type="PaxDb" id="3880-AES98606"/>
<keyword evidence="1" id="KW-0433">Leucine-rich repeat</keyword>
<dbReference type="Pfam" id="PF23559">
    <property type="entry name" value="WHD_DRP"/>
    <property type="match status" value="1"/>
</dbReference>
<gene>
    <name evidence="10" type="ordered locus">MTR_5g070470</name>
</gene>
<evidence type="ECO:0000313" key="12">
    <source>
        <dbReference type="Proteomes" id="UP000002051"/>
    </source>
</evidence>
<dbReference type="InterPro" id="IPR038005">
    <property type="entry name" value="RX-like_CC"/>
</dbReference>
<dbReference type="Pfam" id="PF25019">
    <property type="entry name" value="LRR_R13L1-DRL21"/>
    <property type="match status" value="1"/>
</dbReference>
<keyword evidence="12" id="KW-1185">Reference proteome</keyword>
<dbReference type="Gene3D" id="1.10.8.430">
    <property type="entry name" value="Helical domain of apoptotic protease-activating factors"/>
    <property type="match status" value="1"/>
</dbReference>
<dbReference type="InterPro" id="IPR002182">
    <property type="entry name" value="NB-ARC"/>
</dbReference>
<dbReference type="InterPro" id="IPR032675">
    <property type="entry name" value="LRR_dom_sf"/>
</dbReference>
<keyword evidence="5" id="KW-0067">ATP-binding</keyword>
<dbReference type="EMBL" id="CM001221">
    <property type="protein sequence ID" value="AES98606.2"/>
    <property type="molecule type" value="Genomic_DNA"/>
</dbReference>
<dbReference type="SUPFAM" id="SSF52540">
    <property type="entry name" value="P-loop containing nucleoside triphosphate hydrolases"/>
    <property type="match status" value="1"/>
</dbReference>
<keyword evidence="2" id="KW-0677">Repeat</keyword>